<evidence type="ECO:0000313" key="1">
    <source>
        <dbReference type="EMBL" id="KAK9238815.1"/>
    </source>
</evidence>
<name>A0ACC3T555_LIPKO</name>
<proteinExistence type="predicted"/>
<comment type="caution">
    <text evidence="1">The sequence shown here is derived from an EMBL/GenBank/DDBJ whole genome shotgun (WGS) entry which is preliminary data.</text>
</comment>
<accession>A0ACC3T555</accession>
<keyword evidence="2" id="KW-1185">Reference proteome</keyword>
<reference evidence="2" key="1">
    <citation type="journal article" date="2024" name="Front. Bioeng. Biotechnol.">
        <title>Genome-scale model development and genomic sequencing of the oleaginous clade Lipomyces.</title>
        <authorList>
            <person name="Czajka J.J."/>
            <person name="Han Y."/>
            <person name="Kim J."/>
            <person name="Mondo S.J."/>
            <person name="Hofstad B.A."/>
            <person name="Robles A."/>
            <person name="Haridas S."/>
            <person name="Riley R."/>
            <person name="LaButti K."/>
            <person name="Pangilinan J."/>
            <person name="Andreopoulos W."/>
            <person name="Lipzen A."/>
            <person name="Yan J."/>
            <person name="Wang M."/>
            <person name="Ng V."/>
            <person name="Grigoriev I.V."/>
            <person name="Spatafora J.W."/>
            <person name="Magnuson J.K."/>
            <person name="Baker S.E."/>
            <person name="Pomraning K.R."/>
        </authorList>
    </citation>
    <scope>NUCLEOTIDE SEQUENCE [LARGE SCALE GENOMIC DNA]</scope>
    <source>
        <strain evidence="2">CBS 7786</strain>
    </source>
</reference>
<dbReference type="EMBL" id="MU971352">
    <property type="protein sequence ID" value="KAK9238815.1"/>
    <property type="molecule type" value="Genomic_DNA"/>
</dbReference>
<evidence type="ECO:0000313" key="2">
    <source>
        <dbReference type="Proteomes" id="UP001433508"/>
    </source>
</evidence>
<dbReference type="Proteomes" id="UP001433508">
    <property type="component" value="Unassembled WGS sequence"/>
</dbReference>
<gene>
    <name evidence="1" type="ORF">V1525DRAFT_400104</name>
</gene>
<sequence>MQIWNQARRRNQHQQPQAPSNLQPKSNAQSRRSLSTLASSKSPPPPPHRQNGPLSGTTDQPLTHDEQVPPRDTADEATPLGQSIAVLKRLLDSKSANFNVKDFRARKLTVLAAAGLDLKTSMSLASDPKFEDELASEIGDTDIRAYLVTLEKQANESGEGDQNMAVEYEEEIERFKDLHASIQKCDAVLASVEDYLSHFQHDLGLLSSEIETLQNRSIFLNRRLENRKELESRLSGLIEDLFIPPHVIRNIVEGEICSQWISTIEILSTRLKRMELFKAEIKNLDSSVALIDEIEPVLRMLADKAVERIRDFFAEKIKSLRAPNVNAQVILYNVFLKFRQLYAFLAYVNRQLADDIAHAYANTMRWYYQSNFSRYIKALEKLKVQSLDRSVLLGSTETSRILPSSRTPFSNSTRDPLILGRRINIVFSTDSSVMMESMAEQNTDVQWMEIGFRSLNLALMDNVCAEYLFIVDFFTFKSPDQQSQLFQDIFQPTFLLGEHYIQKLLEVTAYDAFGVLLCIRIIQLLAFELQRRKVPVMEAYCNRLKMILWPRFQLIMDAHADNLRKLSGRSAASSDESRRIAGAASVTSSAISGLSSILSSSPISSVLPHPVTQKFANFLNGILELSPEEIEWEPVSISVVRLRNEFEAVLTKISSKITAGGGGTPEQQRQQNSTLRERFLYNNYVLVYTIISDAEGKLADQERAHFKNLTDAYADAAA</sequence>
<protein>
    <submittedName>
        <fullName evidence="1">Sac2 family-domain-containing protein</fullName>
    </submittedName>
</protein>
<organism evidence="1 2">
    <name type="scientific">Lipomyces kononenkoae</name>
    <name type="common">Yeast</name>
    <dbReference type="NCBI Taxonomy" id="34357"/>
    <lineage>
        <taxon>Eukaryota</taxon>
        <taxon>Fungi</taxon>
        <taxon>Dikarya</taxon>
        <taxon>Ascomycota</taxon>
        <taxon>Saccharomycotina</taxon>
        <taxon>Lipomycetes</taxon>
        <taxon>Lipomycetales</taxon>
        <taxon>Lipomycetaceae</taxon>
        <taxon>Lipomyces</taxon>
    </lineage>
</organism>